<dbReference type="SUPFAM" id="SSF144000">
    <property type="entry name" value="Oxysterol-binding protein-like"/>
    <property type="match status" value="1"/>
</dbReference>
<accession>A0A2K1R2L6</accession>
<dbReference type="Gene3D" id="3.30.70.3490">
    <property type="match status" value="1"/>
</dbReference>
<name>A0A2K1R2L6_9PEZI</name>
<dbReference type="InterPro" id="IPR000648">
    <property type="entry name" value="Oxysterol-bd"/>
</dbReference>
<dbReference type="Proteomes" id="UP000243797">
    <property type="component" value="Unassembled WGS sequence"/>
</dbReference>
<evidence type="ECO:0000313" key="3">
    <source>
        <dbReference type="Proteomes" id="UP000243797"/>
    </source>
</evidence>
<proteinExistence type="inferred from homology"/>
<dbReference type="GO" id="GO:0016020">
    <property type="term" value="C:membrane"/>
    <property type="evidence" value="ECO:0007669"/>
    <property type="project" value="TreeGrafter"/>
</dbReference>
<protein>
    <submittedName>
        <fullName evidence="2">Protein kes1</fullName>
    </submittedName>
</protein>
<gene>
    <name evidence="2" type="ORF">CAC42_1304</name>
</gene>
<dbReference type="GO" id="GO:0008142">
    <property type="term" value="F:oxysterol binding"/>
    <property type="evidence" value="ECO:0007669"/>
    <property type="project" value="TreeGrafter"/>
</dbReference>
<dbReference type="Gene3D" id="2.40.160.120">
    <property type="match status" value="1"/>
</dbReference>
<dbReference type="PANTHER" id="PTHR10972">
    <property type="entry name" value="OXYSTEROL-BINDING PROTEIN-RELATED"/>
    <property type="match status" value="1"/>
</dbReference>
<dbReference type="EMBL" id="NKHZ01000011">
    <property type="protein sequence ID" value="PNS21525.1"/>
    <property type="molecule type" value="Genomic_DNA"/>
</dbReference>
<evidence type="ECO:0000313" key="2">
    <source>
        <dbReference type="EMBL" id="PNS21525.1"/>
    </source>
</evidence>
<dbReference type="OrthoDB" id="14833at2759"/>
<reference evidence="2 3" key="1">
    <citation type="submission" date="2017-06" db="EMBL/GenBank/DDBJ databases">
        <title>Draft genome sequence of a variant of Elsinoe murrayae.</title>
        <authorList>
            <person name="Cheng Q."/>
        </authorList>
    </citation>
    <scope>NUCLEOTIDE SEQUENCE [LARGE SCALE GENOMIC DNA]</scope>
    <source>
        <strain evidence="2 3">CQ-2017a</strain>
    </source>
</reference>
<dbReference type="AlphaFoldDB" id="A0A2K1R2L6"/>
<evidence type="ECO:0000256" key="1">
    <source>
        <dbReference type="ARBA" id="ARBA00008842"/>
    </source>
</evidence>
<dbReference type="Pfam" id="PF01237">
    <property type="entry name" value="Oxysterol_BP"/>
    <property type="match status" value="1"/>
</dbReference>
<dbReference type="InParanoid" id="A0A2K1R2L6"/>
<comment type="similarity">
    <text evidence="1">Belongs to the OSBP family.</text>
</comment>
<dbReference type="PANTHER" id="PTHR10972:SF92">
    <property type="entry name" value="OXYSTEROL BINDING PROTEIN"/>
    <property type="match status" value="1"/>
</dbReference>
<comment type="caution">
    <text evidence="2">The sequence shown here is derived from an EMBL/GenBank/DDBJ whole genome shotgun (WGS) entry which is preliminary data.</text>
</comment>
<dbReference type="Gene3D" id="1.10.287.2720">
    <property type="match status" value="1"/>
</dbReference>
<keyword evidence="3" id="KW-1185">Reference proteome</keyword>
<dbReference type="STRING" id="2082308.A0A2K1R2L6"/>
<dbReference type="InterPro" id="IPR037239">
    <property type="entry name" value="OSBP_sf"/>
</dbReference>
<dbReference type="GO" id="GO:0005829">
    <property type="term" value="C:cytosol"/>
    <property type="evidence" value="ECO:0007669"/>
    <property type="project" value="TreeGrafter"/>
</dbReference>
<organism evidence="2 3">
    <name type="scientific">Sphaceloma murrayae</name>
    <dbReference type="NCBI Taxonomy" id="2082308"/>
    <lineage>
        <taxon>Eukaryota</taxon>
        <taxon>Fungi</taxon>
        <taxon>Dikarya</taxon>
        <taxon>Ascomycota</taxon>
        <taxon>Pezizomycotina</taxon>
        <taxon>Dothideomycetes</taxon>
        <taxon>Dothideomycetidae</taxon>
        <taxon>Myriangiales</taxon>
        <taxon>Elsinoaceae</taxon>
        <taxon>Sphaceloma</taxon>
    </lineage>
</organism>
<sequence length="404" mass="45148">MATSNPNQRSALRDFLGSPKSIATIKGDLSNITAPPFVLSTQSTTELPSYWAEYPSIFIAPALCPSPQERSLLVLKWFLSCLRRQQYGGRPESEGVKKPLNAFLGELFVASFPSPSAPEDRIEVGETKLIAEQVSHHPPITACCLWNETHGVRAEGYAAQKITFNGSVNVKQMGHAVITLEKLGESYLIPLPAVKVSGILSGAPYPELGGHYQIVSSAGYICEIDFSGKRVLGFGGEKHHVHAAIYKSEDEEKKEVVYEIEGAWNGEMVVKNAQGEEMDKWDVNDLTPVPPQVPAEDQQSPYESRRAWAGVIKSLNEGNMQGVVDAKSKVEEAQRSQRKKRAEQEKLWEPLFFTKVDTDEDFEKLVRDVRTEQTEDSKTHGFWKFGREMQGKERPFREGIPWEP</sequence>